<accession>K2G6J4</accession>
<dbReference type="AlphaFoldDB" id="K2G6J4"/>
<evidence type="ECO:0000313" key="4">
    <source>
        <dbReference type="EMBL" id="EKE29952.1"/>
    </source>
</evidence>
<proteinExistence type="predicted"/>
<dbReference type="SUPFAM" id="SSF52172">
    <property type="entry name" value="CheY-like"/>
    <property type="match status" value="1"/>
</dbReference>
<dbReference type="PANTHER" id="PTHR44591">
    <property type="entry name" value="STRESS RESPONSE REGULATOR PROTEIN 1"/>
    <property type="match status" value="1"/>
</dbReference>
<feature type="domain" description="Response regulatory" evidence="3">
    <location>
        <begin position="6"/>
        <end position="122"/>
    </location>
</feature>
<dbReference type="InterPro" id="IPR050595">
    <property type="entry name" value="Bact_response_regulator"/>
</dbReference>
<protein>
    <recommendedName>
        <fullName evidence="3">Response regulatory domain-containing protein</fullName>
    </recommendedName>
</protein>
<comment type="caution">
    <text evidence="4">The sequence shown here is derived from an EMBL/GenBank/DDBJ whole genome shotgun (WGS) entry which is preliminary data.</text>
</comment>
<evidence type="ECO:0000259" key="3">
    <source>
        <dbReference type="PROSITE" id="PS50110"/>
    </source>
</evidence>
<dbReference type="PROSITE" id="PS50110">
    <property type="entry name" value="RESPONSE_REGULATORY"/>
    <property type="match status" value="1"/>
</dbReference>
<gene>
    <name evidence="4" type="ORF">ACD_2C00073G0040</name>
</gene>
<keyword evidence="1 2" id="KW-0597">Phosphoprotein</keyword>
<evidence type="ECO:0000256" key="2">
    <source>
        <dbReference type="PROSITE-ProRule" id="PRU00169"/>
    </source>
</evidence>
<name>K2G6J4_9BACT</name>
<feature type="modified residue" description="4-aspartylphosphate" evidence="2">
    <location>
        <position position="55"/>
    </location>
</feature>
<dbReference type="Gene3D" id="3.40.50.2300">
    <property type="match status" value="1"/>
</dbReference>
<dbReference type="InterPro" id="IPR011006">
    <property type="entry name" value="CheY-like_superfamily"/>
</dbReference>
<dbReference type="EMBL" id="AMFJ01000073">
    <property type="protein sequence ID" value="EKE29952.1"/>
    <property type="molecule type" value="Genomic_DNA"/>
</dbReference>
<dbReference type="GO" id="GO:0000160">
    <property type="term" value="P:phosphorelay signal transduction system"/>
    <property type="evidence" value="ECO:0007669"/>
    <property type="project" value="InterPro"/>
</dbReference>
<dbReference type="Pfam" id="PF00072">
    <property type="entry name" value="Response_reg"/>
    <property type="match status" value="1"/>
</dbReference>
<dbReference type="PANTHER" id="PTHR44591:SF3">
    <property type="entry name" value="RESPONSE REGULATORY DOMAIN-CONTAINING PROTEIN"/>
    <property type="match status" value="1"/>
</dbReference>
<reference evidence="4" key="1">
    <citation type="journal article" date="2012" name="Science">
        <title>Fermentation, hydrogen, and sulfur metabolism in multiple uncultivated bacterial phyla.</title>
        <authorList>
            <person name="Wrighton K.C."/>
            <person name="Thomas B.C."/>
            <person name="Sharon I."/>
            <person name="Miller C.S."/>
            <person name="Castelle C.J."/>
            <person name="VerBerkmoes N.C."/>
            <person name="Wilkins M.J."/>
            <person name="Hettich R.L."/>
            <person name="Lipton M.S."/>
            <person name="Williams K.H."/>
            <person name="Long P.E."/>
            <person name="Banfield J.F."/>
        </authorList>
    </citation>
    <scope>NUCLEOTIDE SEQUENCE [LARGE SCALE GENOMIC DNA]</scope>
</reference>
<dbReference type="SMART" id="SM00448">
    <property type="entry name" value="REC"/>
    <property type="match status" value="1"/>
</dbReference>
<dbReference type="InterPro" id="IPR001789">
    <property type="entry name" value="Sig_transdc_resp-reg_receiver"/>
</dbReference>
<evidence type="ECO:0000256" key="1">
    <source>
        <dbReference type="ARBA" id="ARBA00022553"/>
    </source>
</evidence>
<organism evidence="4">
    <name type="scientific">uncultured bacterium</name>
    <name type="common">gcode 4</name>
    <dbReference type="NCBI Taxonomy" id="1234023"/>
    <lineage>
        <taxon>Bacteria</taxon>
        <taxon>environmental samples</taxon>
    </lineage>
</organism>
<sequence length="124" mass="14614">MEMNKTVLIVDDHLIMRKRLEMDLKAKWFNVLEAKNWIEAVEIVTRRAVDLILMDINFDWSDENGIGITKKIRQILALNPERVTKIICISTDVDNWSNEIFDWFCSKPLKTTDFNTIRSTLNNQ</sequence>